<evidence type="ECO:0000256" key="1">
    <source>
        <dbReference type="SAM" id="Phobius"/>
    </source>
</evidence>
<gene>
    <name evidence="2" type="ORF">HS096_00400</name>
</gene>
<evidence type="ECO:0000313" key="2">
    <source>
        <dbReference type="EMBL" id="MBE7524848.1"/>
    </source>
</evidence>
<organism evidence="2 3">
    <name type="scientific">candidate division WWE3 bacterium</name>
    <dbReference type="NCBI Taxonomy" id="2053526"/>
    <lineage>
        <taxon>Bacteria</taxon>
        <taxon>Katanobacteria</taxon>
    </lineage>
</organism>
<name>A0A928TW18_UNCKA</name>
<accession>A0A928TW18</accession>
<dbReference type="AlphaFoldDB" id="A0A928TW18"/>
<protein>
    <recommendedName>
        <fullName evidence="4">POTRA domain-containing protein</fullName>
    </recommendedName>
</protein>
<evidence type="ECO:0008006" key="4">
    <source>
        <dbReference type="Google" id="ProtNLM"/>
    </source>
</evidence>
<reference evidence="2" key="1">
    <citation type="submission" date="2020-05" db="EMBL/GenBank/DDBJ databases">
        <title>High-Quality Genomes of Partial-Nitritation/Anammox System by Hierarchical Clustering Based Hybrid Assembly.</title>
        <authorList>
            <person name="Liu L."/>
            <person name="Wang Y."/>
            <person name="Che Y."/>
            <person name="Chen Y."/>
            <person name="Xia Y."/>
            <person name="Luo R."/>
            <person name="Cheng S.H."/>
            <person name="Zheng C."/>
            <person name="Zhang T."/>
        </authorList>
    </citation>
    <scope>NUCLEOTIDE SEQUENCE</scope>
    <source>
        <strain evidence="2">H1_PAT1</strain>
    </source>
</reference>
<dbReference type="Proteomes" id="UP000710385">
    <property type="component" value="Unassembled WGS sequence"/>
</dbReference>
<keyword evidence="1" id="KW-0812">Transmembrane</keyword>
<comment type="caution">
    <text evidence="2">The sequence shown here is derived from an EMBL/GenBank/DDBJ whole genome shotgun (WGS) entry which is preliminary data.</text>
</comment>
<proteinExistence type="predicted"/>
<keyword evidence="1" id="KW-0472">Membrane</keyword>
<feature type="transmembrane region" description="Helical" evidence="1">
    <location>
        <begin position="30"/>
        <end position="48"/>
    </location>
</feature>
<evidence type="ECO:0000313" key="3">
    <source>
        <dbReference type="Proteomes" id="UP000710385"/>
    </source>
</evidence>
<sequence length="284" mass="33195">MSWRIRLPRTSEEGAFVTDRLHTRSARRKTVVGLLAGMAIVGWVYVFFGSGLFTVSRLSIEGAETADRGEVEALVYELMDEQGNWLWKRQNLITLNTRILEQELKNAFFLENVIVDKIYPNILRLTIQERKSSLILLNQNRFFMLDRRGFITNEIIGDSLKPIMTRLREPPKDAHHDLSILNIRNASRLVIGEEFVPEERMRTWLNTYEELQDEGFGYRNAILDYTTSTKLVLNMFESYDVYFDLLEPLQTQIASYYAFMKLKDPSIRINSYVDARIPGKVFYK</sequence>
<dbReference type="EMBL" id="JABTTY010000001">
    <property type="protein sequence ID" value="MBE7524848.1"/>
    <property type="molecule type" value="Genomic_DNA"/>
</dbReference>
<keyword evidence="1" id="KW-1133">Transmembrane helix</keyword>